<dbReference type="FunFam" id="2.60.120.290:FF:000013">
    <property type="entry name" value="Membrane frizzled-related protein"/>
    <property type="match status" value="2"/>
</dbReference>
<accession>A0AAV8Z4M7</accession>
<dbReference type="Gene3D" id="2.60.120.290">
    <property type="entry name" value="Spermadhesin, CUB domain"/>
    <property type="match status" value="5"/>
</dbReference>
<dbReference type="InterPro" id="IPR006026">
    <property type="entry name" value="Peptidase_Metallo"/>
</dbReference>
<keyword evidence="9 17" id="KW-0482">Metalloprotease</keyword>
<feature type="domain" description="CUB" evidence="20">
    <location>
        <begin position="1002"/>
        <end position="1118"/>
    </location>
</feature>
<dbReference type="SUPFAM" id="SSF49854">
    <property type="entry name" value="Spermadhesin, CUB domain"/>
    <property type="match status" value="5"/>
</dbReference>
<keyword evidence="5" id="KW-0732">Signal</keyword>
<evidence type="ECO:0000256" key="18">
    <source>
        <dbReference type="RuleBase" id="RU361183"/>
    </source>
</evidence>
<evidence type="ECO:0000256" key="15">
    <source>
        <dbReference type="PROSITE-ProRule" id="PRU00059"/>
    </source>
</evidence>
<evidence type="ECO:0000313" key="23">
    <source>
        <dbReference type="EMBL" id="KAJ8958254.1"/>
    </source>
</evidence>
<dbReference type="SUPFAM" id="SSF55486">
    <property type="entry name" value="Metalloproteases ('zincins'), catalytic domain"/>
    <property type="match status" value="1"/>
</dbReference>
<proteinExistence type="predicted"/>
<dbReference type="FunFam" id="2.10.25.10:FF:000240">
    <property type="entry name" value="Vitamin K-dependent protein S"/>
    <property type="match status" value="1"/>
</dbReference>
<dbReference type="SMART" id="SM00179">
    <property type="entry name" value="EGF_CA"/>
    <property type="match status" value="2"/>
</dbReference>
<keyword evidence="6" id="KW-0677">Repeat</keyword>
<evidence type="ECO:0000256" key="17">
    <source>
        <dbReference type="PROSITE-ProRule" id="PRU01211"/>
    </source>
</evidence>
<comment type="caution">
    <text evidence="16">Lacks conserved residue(s) required for the propagation of feature annotation.</text>
</comment>
<dbReference type="InterPro" id="IPR034036">
    <property type="entry name" value="ZnMP_TLD/BMP1"/>
</dbReference>
<dbReference type="InterPro" id="IPR024079">
    <property type="entry name" value="MetalloPept_cat_dom_sf"/>
</dbReference>
<comment type="caution">
    <text evidence="23">The sequence shown here is derived from an EMBL/GenBank/DDBJ whole genome shotgun (WGS) entry which is preliminary data.</text>
</comment>
<dbReference type="CDD" id="cd04281">
    <property type="entry name" value="ZnMc_BMP1_TLD"/>
    <property type="match status" value="1"/>
</dbReference>
<dbReference type="InterPro" id="IPR015446">
    <property type="entry name" value="BMP_1/tolloid-like"/>
</dbReference>
<evidence type="ECO:0000256" key="5">
    <source>
        <dbReference type="ARBA" id="ARBA00022729"/>
    </source>
</evidence>
<dbReference type="InterPro" id="IPR001506">
    <property type="entry name" value="Peptidase_M12A"/>
</dbReference>
<dbReference type="FunFam" id="2.10.25.10:FF:000010">
    <property type="entry name" value="Pro-epidermal growth factor"/>
    <property type="match status" value="1"/>
</dbReference>
<feature type="domain" description="CUB" evidence="20">
    <location>
        <begin position="403"/>
        <end position="516"/>
    </location>
</feature>
<feature type="domain" description="CUB" evidence="20">
    <location>
        <begin position="673"/>
        <end position="791"/>
    </location>
</feature>
<feature type="domain" description="Peptidase M12A" evidence="22">
    <location>
        <begin position="200"/>
        <end position="401"/>
    </location>
</feature>
<dbReference type="SUPFAM" id="SSF57184">
    <property type="entry name" value="Growth factor receptor domain"/>
    <property type="match status" value="1"/>
</dbReference>
<dbReference type="CDD" id="cd00041">
    <property type="entry name" value="CUB"/>
    <property type="match status" value="5"/>
</dbReference>
<feature type="active site" evidence="13 17">
    <location>
        <position position="295"/>
    </location>
</feature>
<dbReference type="GO" id="GO:0048468">
    <property type="term" value="P:cell development"/>
    <property type="evidence" value="ECO:0007669"/>
    <property type="project" value="UniProtKB-ARBA"/>
</dbReference>
<feature type="compositionally biased region" description="Basic residues" evidence="19">
    <location>
        <begin position="139"/>
        <end position="156"/>
    </location>
</feature>
<protein>
    <recommendedName>
        <fullName evidence="18">Metalloendopeptidase</fullName>
        <ecNumber evidence="18">3.4.24.-</ecNumber>
    </recommendedName>
</protein>
<dbReference type="GO" id="GO:0005615">
    <property type="term" value="C:extracellular space"/>
    <property type="evidence" value="ECO:0007669"/>
    <property type="project" value="TreeGrafter"/>
</dbReference>
<evidence type="ECO:0000256" key="3">
    <source>
        <dbReference type="ARBA" id="ARBA00022670"/>
    </source>
</evidence>
<comment type="cofactor">
    <cofactor evidence="17 18">
        <name>Zn(2+)</name>
        <dbReference type="ChEBI" id="CHEBI:29105"/>
    </cofactor>
    <text evidence="17 18">Binds 1 zinc ion per subunit.</text>
</comment>
<dbReference type="InterPro" id="IPR018097">
    <property type="entry name" value="EGF_Ca-bd_CS"/>
</dbReference>
<feature type="domain" description="EGF-like" evidence="21">
    <location>
        <begin position="630"/>
        <end position="670"/>
    </location>
</feature>
<dbReference type="Gene3D" id="2.10.25.10">
    <property type="entry name" value="Laminin"/>
    <property type="match status" value="2"/>
</dbReference>
<evidence type="ECO:0000256" key="6">
    <source>
        <dbReference type="ARBA" id="ARBA00022737"/>
    </source>
</evidence>
<evidence type="ECO:0000256" key="13">
    <source>
        <dbReference type="PIRSR" id="PIRSR001199-1"/>
    </source>
</evidence>
<keyword evidence="7 17" id="KW-0378">Hydrolase</keyword>
<dbReference type="InterPro" id="IPR049883">
    <property type="entry name" value="NOTCH1_EGF-like"/>
</dbReference>
<evidence type="ECO:0000256" key="8">
    <source>
        <dbReference type="ARBA" id="ARBA00022833"/>
    </source>
</evidence>
<feature type="disulfide bond" evidence="17">
    <location>
        <begin position="264"/>
        <end position="286"/>
    </location>
</feature>
<reference evidence="23" key="1">
    <citation type="journal article" date="2023" name="Insect Mol. Biol.">
        <title>Genome sequencing provides insights into the evolution of gene families encoding plant cell wall-degrading enzymes in longhorned beetles.</title>
        <authorList>
            <person name="Shin N.R."/>
            <person name="Okamura Y."/>
            <person name="Kirsch R."/>
            <person name="Pauchet Y."/>
        </authorList>
    </citation>
    <scope>NUCLEOTIDE SEQUENCE</scope>
    <source>
        <strain evidence="23">AMC_N1</strain>
    </source>
</reference>
<dbReference type="PROSITE" id="PS01187">
    <property type="entry name" value="EGF_CA"/>
    <property type="match status" value="1"/>
</dbReference>
<feature type="compositionally biased region" description="Basic and acidic residues" evidence="19">
    <location>
        <begin position="67"/>
        <end position="85"/>
    </location>
</feature>
<dbReference type="PROSITE" id="PS01186">
    <property type="entry name" value="EGF_2"/>
    <property type="match status" value="2"/>
</dbReference>
<organism evidence="23 24">
    <name type="scientific">Aromia moschata</name>
    <dbReference type="NCBI Taxonomy" id="1265417"/>
    <lineage>
        <taxon>Eukaryota</taxon>
        <taxon>Metazoa</taxon>
        <taxon>Ecdysozoa</taxon>
        <taxon>Arthropoda</taxon>
        <taxon>Hexapoda</taxon>
        <taxon>Insecta</taxon>
        <taxon>Pterygota</taxon>
        <taxon>Neoptera</taxon>
        <taxon>Endopterygota</taxon>
        <taxon>Coleoptera</taxon>
        <taxon>Polyphaga</taxon>
        <taxon>Cucujiformia</taxon>
        <taxon>Chrysomeloidea</taxon>
        <taxon>Cerambycidae</taxon>
        <taxon>Cerambycinae</taxon>
        <taxon>Callichromatini</taxon>
        <taxon>Aromia</taxon>
    </lineage>
</organism>
<feature type="domain" description="EGF-like" evidence="21">
    <location>
        <begin position="845"/>
        <end position="885"/>
    </location>
</feature>
<evidence type="ECO:0000256" key="16">
    <source>
        <dbReference type="PROSITE-ProRule" id="PRU00076"/>
    </source>
</evidence>
<dbReference type="GO" id="GO:0016485">
    <property type="term" value="P:protein processing"/>
    <property type="evidence" value="ECO:0007669"/>
    <property type="project" value="UniProtKB-ARBA"/>
</dbReference>
<feature type="domain" description="CUB" evidence="20">
    <location>
        <begin position="517"/>
        <end position="630"/>
    </location>
</feature>
<evidence type="ECO:0000256" key="19">
    <source>
        <dbReference type="SAM" id="MobiDB-lite"/>
    </source>
</evidence>
<evidence type="ECO:0000259" key="22">
    <source>
        <dbReference type="PROSITE" id="PS51864"/>
    </source>
</evidence>
<feature type="compositionally biased region" description="Basic and acidic residues" evidence="19">
    <location>
        <begin position="157"/>
        <end position="166"/>
    </location>
</feature>
<evidence type="ECO:0000313" key="24">
    <source>
        <dbReference type="Proteomes" id="UP001162162"/>
    </source>
</evidence>
<evidence type="ECO:0000256" key="10">
    <source>
        <dbReference type="ARBA" id="ARBA00023145"/>
    </source>
</evidence>
<dbReference type="CDD" id="cd00054">
    <property type="entry name" value="EGF_CA"/>
    <property type="match status" value="1"/>
</dbReference>
<dbReference type="EC" id="3.4.24.-" evidence="18"/>
<keyword evidence="10" id="KW-0865">Zymogen</keyword>
<evidence type="ECO:0000256" key="4">
    <source>
        <dbReference type="ARBA" id="ARBA00022723"/>
    </source>
</evidence>
<feature type="binding site" evidence="14 17">
    <location>
        <position position="294"/>
    </location>
    <ligand>
        <name>Zn(2+)</name>
        <dbReference type="ChEBI" id="CHEBI:29105"/>
        <note>catalytic</note>
    </ligand>
</feature>
<gene>
    <name evidence="23" type="ORF">NQ318_017397</name>
</gene>
<dbReference type="FunFam" id="2.60.120.290:FF:000005">
    <property type="entry name" value="Procollagen C-endopeptidase enhancer 1"/>
    <property type="match status" value="1"/>
</dbReference>
<dbReference type="SMART" id="SM00042">
    <property type="entry name" value="CUB"/>
    <property type="match status" value="5"/>
</dbReference>
<dbReference type="InterPro" id="IPR001881">
    <property type="entry name" value="EGF-like_Ca-bd_dom"/>
</dbReference>
<dbReference type="PANTHER" id="PTHR24255:SF31">
    <property type="entry name" value="CUBILIN-LIKE PROTEIN"/>
    <property type="match status" value="1"/>
</dbReference>
<dbReference type="PIRSF" id="PIRSF001199">
    <property type="entry name" value="BMP_1/tolloid-like"/>
    <property type="match status" value="1"/>
</dbReference>
<dbReference type="GO" id="GO:0048731">
    <property type="term" value="P:system development"/>
    <property type="evidence" value="ECO:0007669"/>
    <property type="project" value="UniProtKB-ARBA"/>
</dbReference>
<feature type="binding site" evidence="14 17">
    <location>
        <position position="298"/>
    </location>
    <ligand>
        <name>Zn(2+)</name>
        <dbReference type="ChEBI" id="CHEBI:29105"/>
        <note>catalytic</note>
    </ligand>
</feature>
<dbReference type="Pfam" id="PF07645">
    <property type="entry name" value="EGF_CA"/>
    <property type="match status" value="2"/>
</dbReference>
<evidence type="ECO:0000256" key="14">
    <source>
        <dbReference type="PIRSR" id="PIRSR001199-2"/>
    </source>
</evidence>
<dbReference type="PROSITE" id="PS00010">
    <property type="entry name" value="ASX_HYDROXYL"/>
    <property type="match status" value="2"/>
</dbReference>
<dbReference type="InterPro" id="IPR009030">
    <property type="entry name" value="Growth_fac_rcpt_cys_sf"/>
</dbReference>
<name>A0AAV8Z4M7_9CUCU</name>
<dbReference type="AlphaFoldDB" id="A0AAV8Z4M7"/>
<keyword evidence="3 17" id="KW-0645">Protease</keyword>
<dbReference type="GO" id="GO:0008586">
    <property type="term" value="P:imaginal disc-derived wing vein morphogenesis"/>
    <property type="evidence" value="ECO:0007669"/>
    <property type="project" value="UniProtKB-ARBA"/>
</dbReference>
<keyword evidence="2 16" id="KW-0245">EGF-like domain</keyword>
<dbReference type="Proteomes" id="UP001162162">
    <property type="component" value="Unassembled WGS sequence"/>
</dbReference>
<evidence type="ECO:0000256" key="12">
    <source>
        <dbReference type="ARBA" id="ARBA00023180"/>
    </source>
</evidence>
<evidence type="ECO:0000256" key="2">
    <source>
        <dbReference type="ARBA" id="ARBA00022536"/>
    </source>
</evidence>
<keyword evidence="12" id="KW-0325">Glycoprotein</keyword>
<feature type="disulfide bond" evidence="15">
    <location>
        <begin position="517"/>
        <end position="544"/>
    </location>
</feature>
<dbReference type="EMBL" id="JAPWTK010000018">
    <property type="protein sequence ID" value="KAJ8958254.1"/>
    <property type="molecule type" value="Genomic_DNA"/>
</dbReference>
<evidence type="ECO:0000256" key="7">
    <source>
        <dbReference type="ARBA" id="ARBA00022801"/>
    </source>
</evidence>
<dbReference type="Pfam" id="PF01400">
    <property type="entry name" value="Astacin"/>
    <property type="match status" value="1"/>
</dbReference>
<evidence type="ECO:0000256" key="1">
    <source>
        <dbReference type="ARBA" id="ARBA00022473"/>
    </source>
</evidence>
<dbReference type="InterPro" id="IPR000152">
    <property type="entry name" value="EGF-type_Asp/Asn_hydroxyl_site"/>
</dbReference>
<dbReference type="Pfam" id="PF00431">
    <property type="entry name" value="CUB"/>
    <property type="match status" value="5"/>
</dbReference>
<evidence type="ECO:0000256" key="11">
    <source>
        <dbReference type="ARBA" id="ARBA00023157"/>
    </source>
</evidence>
<feature type="compositionally biased region" description="Polar residues" evidence="19">
    <location>
        <begin position="86"/>
        <end position="104"/>
    </location>
</feature>
<dbReference type="GO" id="GO:0030513">
    <property type="term" value="P:positive regulation of BMP signaling pathway"/>
    <property type="evidence" value="ECO:0007669"/>
    <property type="project" value="UniProtKB-ARBA"/>
</dbReference>
<dbReference type="InterPro" id="IPR000742">
    <property type="entry name" value="EGF"/>
</dbReference>
<dbReference type="InterPro" id="IPR000859">
    <property type="entry name" value="CUB_dom"/>
</dbReference>
<dbReference type="Gene3D" id="3.40.390.10">
    <property type="entry name" value="Collagenase (Catalytic Domain)"/>
    <property type="match status" value="1"/>
</dbReference>
<feature type="disulfide bond" evidence="15">
    <location>
        <begin position="403"/>
        <end position="430"/>
    </location>
</feature>
<feature type="disulfide bond" evidence="17">
    <location>
        <begin position="266"/>
        <end position="267"/>
    </location>
</feature>
<feature type="binding site" evidence="14 17">
    <location>
        <position position="304"/>
    </location>
    <ligand>
        <name>Zn(2+)</name>
        <dbReference type="ChEBI" id="CHEBI:29105"/>
        <note>catalytic</note>
    </ligand>
</feature>
<feature type="domain" description="CUB" evidence="20">
    <location>
        <begin position="889"/>
        <end position="1001"/>
    </location>
</feature>
<dbReference type="SMART" id="SM00235">
    <property type="entry name" value="ZnMc"/>
    <property type="match status" value="1"/>
</dbReference>
<dbReference type="PRINTS" id="PR00480">
    <property type="entry name" value="ASTACIN"/>
</dbReference>
<dbReference type="PROSITE" id="PS50026">
    <property type="entry name" value="EGF_3"/>
    <property type="match status" value="2"/>
</dbReference>
<keyword evidence="1" id="KW-0217">Developmental protein</keyword>
<dbReference type="FunFam" id="3.40.390.10:FF:000004">
    <property type="entry name" value="Metalloendopeptidase"/>
    <property type="match status" value="1"/>
</dbReference>
<evidence type="ECO:0000256" key="9">
    <source>
        <dbReference type="ARBA" id="ARBA00023049"/>
    </source>
</evidence>
<dbReference type="InterPro" id="IPR035914">
    <property type="entry name" value="Sperma_CUB_dom_sf"/>
</dbReference>
<dbReference type="GO" id="GO:0008270">
    <property type="term" value="F:zinc ion binding"/>
    <property type="evidence" value="ECO:0007669"/>
    <property type="project" value="UniProtKB-UniRule"/>
</dbReference>
<dbReference type="PROSITE" id="PS51864">
    <property type="entry name" value="ASTACIN"/>
    <property type="match status" value="1"/>
</dbReference>
<dbReference type="GO" id="GO:0005509">
    <property type="term" value="F:calcium ion binding"/>
    <property type="evidence" value="ECO:0007669"/>
    <property type="project" value="InterPro"/>
</dbReference>
<keyword evidence="4 14" id="KW-0479">Metal-binding</keyword>
<feature type="region of interest" description="Disordered" evidence="19">
    <location>
        <begin position="129"/>
        <end position="166"/>
    </location>
</feature>
<dbReference type="FunFam" id="2.60.120.290:FF:000052">
    <property type="entry name" value="Metalloendopeptidase"/>
    <property type="match status" value="1"/>
</dbReference>
<keyword evidence="24" id="KW-1185">Reference proteome</keyword>
<sequence length="1127" mass="127939">MGKFLEGGFLGDIAIPYDPISKPKIKYSTLQEEVEKYKQEVLEGLQIEEEGLTDFFRKKTKQPPACKPEELQRPLRQSARRDVISKKTSSAIETKTNAENQSDGYSFGQPVNSTSISNITESSAVVRKVKQQDGEGVAHKRKKRHQNKRKRRNRPKRFTDRQHLLREPPIHEFEPNFDLKRKNTVVYDKTHSIHSRVTRAATARKERVWDYGVIPYEIDGNFSGMHKALFKQAMRHWENFTCVKFVERNRDEHQNYIIFTERPCGCCSFVGKRGNGGQAISIGKNCDKFGIVVHELGHVVGFWHEHTRPDRDNHVNIIRENIMSGQEYNFNKLNEEEVNSLGLIYDYDSIMHYARNTFSKGTYLDTIQPIDVPGKKRPEIGQRVRLSEGDIAQTNLLYKCPTCGRTYQANSATFSPPMYSENVPDEGVRCEWRITATHGERIVLNITNLDIEKSPDCKTDYVEVRDGYWHKSPILGLFCGTGQFHHIISKGSRMLVAYVAKSPKGHRGFTASYEAICGGDLGIDAEGHLESPNYPEEYQPNKECIWRITVTENHQVALRFQSFDVENHDSCVYDYVEIRDGLTLESPILKVYCGHKVPPDVISSSNQMLVKFVSDGSVQKGGFSALIMKEYDECSKIDHGCAQQCVNTLGSYICTCRIGYELHSDGKNCEDACGGVFDVPNGTITSPSFPDLYPLNKNCVWEIVAQPQFRITLNFTHFDLEGNNNAQQQQCEYDRVDVYSKLKEGKLKKHGSYCGPKAPGLITSEGSVMRIVFYSDTSVQKTGFAAVFFTVFVLQFKEIFYLTEMHKITILQMIGYGDRTQAQAEVVRLFQEKISGVTADISRYHMDECAINHGGCQHDCMNTLGSYICTCHNGYTLHENGRDCKEGGCKYEISTPFGSIGSPNYPDYYPSKKDCVWHFTTTPGHRIRIAFQFFELEPHQECSYDHVDFYDGSSPESPSLGRFCGSKLPHLIVASGNQLYMTFRSDASVQRNGFWATHSTVCGGRLQANMQKQHIYSHAKFGSASYENRADCDWTIEASAGYNVKLSFLTFDIEDERDCGYDYVEIFSGLDSSGPSYGKYCGTKKPFDIISTHEALLVRFRSDDTLVSKGFSLVYEATESYSEEEEI</sequence>
<keyword evidence="11 15" id="KW-1015">Disulfide bond</keyword>
<dbReference type="FunFam" id="2.60.120.290:FF:000004">
    <property type="entry name" value="Metalloendopeptidase"/>
    <property type="match status" value="1"/>
</dbReference>
<dbReference type="PROSITE" id="PS01180">
    <property type="entry name" value="CUB"/>
    <property type="match status" value="5"/>
</dbReference>
<evidence type="ECO:0000259" key="20">
    <source>
        <dbReference type="PROSITE" id="PS01180"/>
    </source>
</evidence>
<feature type="region of interest" description="Disordered" evidence="19">
    <location>
        <begin position="59"/>
        <end position="109"/>
    </location>
</feature>
<dbReference type="GO" id="GO:0032927">
    <property type="term" value="P:positive regulation of activin receptor signaling pathway"/>
    <property type="evidence" value="ECO:0007669"/>
    <property type="project" value="UniProtKB-ARBA"/>
</dbReference>
<evidence type="ECO:0000259" key="21">
    <source>
        <dbReference type="PROSITE" id="PS50026"/>
    </source>
</evidence>
<dbReference type="PANTHER" id="PTHR24255">
    <property type="entry name" value="COMPLEMENT COMPONENT 1, S SUBCOMPONENT-RELATED"/>
    <property type="match status" value="1"/>
</dbReference>
<dbReference type="GO" id="GO:0004222">
    <property type="term" value="F:metalloendopeptidase activity"/>
    <property type="evidence" value="ECO:0007669"/>
    <property type="project" value="UniProtKB-UniRule"/>
</dbReference>
<dbReference type="GO" id="GO:0004252">
    <property type="term" value="F:serine-type endopeptidase activity"/>
    <property type="evidence" value="ECO:0007669"/>
    <property type="project" value="TreeGrafter"/>
</dbReference>
<dbReference type="SMART" id="SM00181">
    <property type="entry name" value="EGF"/>
    <property type="match status" value="2"/>
</dbReference>
<keyword evidence="8 14" id="KW-0862">Zinc</keyword>